<sequence length="83" mass="8499">MSIRAVGGGGAVAAAAIVPPELSELSLTAIAAFTCVALLVFLAVGELARRAEERGVGDGDLISPEQDRQALLERVAALEEHST</sequence>
<protein>
    <submittedName>
        <fullName evidence="2">Uncharacterized protein</fullName>
    </submittedName>
</protein>
<dbReference type="AlphaFoldDB" id="A0A1H6FNH7"/>
<gene>
    <name evidence="2" type="ORF">SAMN02745716_1096</name>
</gene>
<keyword evidence="1" id="KW-0472">Membrane</keyword>
<evidence type="ECO:0000313" key="2">
    <source>
        <dbReference type="EMBL" id="SEH12457.1"/>
    </source>
</evidence>
<evidence type="ECO:0000313" key="3">
    <source>
        <dbReference type="Proteomes" id="UP000222056"/>
    </source>
</evidence>
<evidence type="ECO:0000256" key="1">
    <source>
        <dbReference type="SAM" id="Phobius"/>
    </source>
</evidence>
<name>A0A1H6FNH7_THEAL</name>
<reference evidence="3" key="1">
    <citation type="submission" date="2016-10" db="EMBL/GenBank/DDBJ databases">
        <authorList>
            <person name="Varghese N."/>
            <person name="Submissions S."/>
        </authorList>
    </citation>
    <scope>NUCLEOTIDE SEQUENCE [LARGE SCALE GENOMIC DNA]</scope>
    <source>
        <strain evidence="3">ATCC 35263</strain>
    </source>
</reference>
<keyword evidence="3" id="KW-1185">Reference proteome</keyword>
<dbReference type="RefSeq" id="WP_093116919.1">
    <property type="nucleotide sequence ID" value="NZ_FNWJ01000001.1"/>
</dbReference>
<proteinExistence type="predicted"/>
<organism evidence="2 3">
    <name type="scientific">Thermoleophilum album</name>
    <dbReference type="NCBI Taxonomy" id="29539"/>
    <lineage>
        <taxon>Bacteria</taxon>
        <taxon>Bacillati</taxon>
        <taxon>Actinomycetota</taxon>
        <taxon>Thermoleophilia</taxon>
        <taxon>Thermoleophilales</taxon>
        <taxon>Thermoleophilaceae</taxon>
        <taxon>Thermoleophilum</taxon>
    </lineage>
</organism>
<feature type="transmembrane region" description="Helical" evidence="1">
    <location>
        <begin position="25"/>
        <end position="44"/>
    </location>
</feature>
<keyword evidence="1" id="KW-0812">Transmembrane</keyword>
<accession>A0A1H6FNH7</accession>
<dbReference type="EMBL" id="FNWJ01000001">
    <property type="protein sequence ID" value="SEH12457.1"/>
    <property type="molecule type" value="Genomic_DNA"/>
</dbReference>
<keyword evidence="1" id="KW-1133">Transmembrane helix</keyword>
<dbReference type="Proteomes" id="UP000222056">
    <property type="component" value="Unassembled WGS sequence"/>
</dbReference>